<feature type="compositionally biased region" description="Low complexity" evidence="2">
    <location>
        <begin position="8"/>
        <end position="25"/>
    </location>
</feature>
<name>A0A1Y2ES91_9FUNG</name>
<dbReference type="Pfam" id="PF01424">
    <property type="entry name" value="R3H"/>
    <property type="match status" value="1"/>
</dbReference>
<dbReference type="SUPFAM" id="SSF82708">
    <property type="entry name" value="R3H domain"/>
    <property type="match status" value="1"/>
</dbReference>
<feature type="region of interest" description="Disordered" evidence="2">
    <location>
        <begin position="1"/>
        <end position="47"/>
    </location>
</feature>
<evidence type="ECO:0000256" key="1">
    <source>
        <dbReference type="ARBA" id="ARBA00022553"/>
    </source>
</evidence>
<gene>
    <name evidence="4" type="ORF">LY90DRAFT_402018</name>
</gene>
<dbReference type="EMBL" id="MCOG01000029">
    <property type="protein sequence ID" value="ORY74453.1"/>
    <property type="molecule type" value="Genomic_DNA"/>
</dbReference>
<evidence type="ECO:0000256" key="2">
    <source>
        <dbReference type="SAM" id="MobiDB-lite"/>
    </source>
</evidence>
<organism evidence="4 5">
    <name type="scientific">Neocallimastix californiae</name>
    <dbReference type="NCBI Taxonomy" id="1754190"/>
    <lineage>
        <taxon>Eukaryota</taxon>
        <taxon>Fungi</taxon>
        <taxon>Fungi incertae sedis</taxon>
        <taxon>Chytridiomycota</taxon>
        <taxon>Chytridiomycota incertae sedis</taxon>
        <taxon>Neocallimastigomycetes</taxon>
        <taxon>Neocallimastigales</taxon>
        <taxon>Neocallimastigaceae</taxon>
        <taxon>Neocallimastix</taxon>
    </lineage>
</organism>
<dbReference type="OrthoDB" id="278430at2759"/>
<dbReference type="PANTHER" id="PTHR15672">
    <property type="entry name" value="CAMP-REGULATED PHOSPHOPROTEIN 21 RELATED R3H DOMAIN CONTAINING PROTEIN"/>
    <property type="match status" value="1"/>
</dbReference>
<dbReference type="GO" id="GO:0003676">
    <property type="term" value="F:nucleic acid binding"/>
    <property type="evidence" value="ECO:0007669"/>
    <property type="project" value="UniProtKB-UniRule"/>
</dbReference>
<dbReference type="InterPro" id="IPR036867">
    <property type="entry name" value="R3H_dom_sf"/>
</dbReference>
<protein>
    <recommendedName>
        <fullName evidence="3">R3H domain-containing protein</fullName>
    </recommendedName>
</protein>
<dbReference type="PROSITE" id="PS51061">
    <property type="entry name" value="R3H"/>
    <property type="match status" value="1"/>
</dbReference>
<dbReference type="PANTHER" id="PTHR15672:SF8">
    <property type="entry name" value="PROTEIN ENCORE"/>
    <property type="match status" value="1"/>
</dbReference>
<evidence type="ECO:0000259" key="3">
    <source>
        <dbReference type="PROSITE" id="PS51061"/>
    </source>
</evidence>
<comment type="caution">
    <text evidence="4">The sequence shown here is derived from an EMBL/GenBank/DDBJ whole genome shotgun (WGS) entry which is preliminary data.</text>
</comment>
<dbReference type="AlphaFoldDB" id="A0A1Y2ES91"/>
<reference evidence="4 5" key="1">
    <citation type="submission" date="2016-08" db="EMBL/GenBank/DDBJ databases">
        <title>A Parts List for Fungal Cellulosomes Revealed by Comparative Genomics.</title>
        <authorList>
            <consortium name="DOE Joint Genome Institute"/>
            <person name="Haitjema C.H."/>
            <person name="Gilmore S.P."/>
            <person name="Henske J.K."/>
            <person name="Solomon K.V."/>
            <person name="De Groot R."/>
            <person name="Kuo A."/>
            <person name="Mondo S.J."/>
            <person name="Salamov A.A."/>
            <person name="Labutti K."/>
            <person name="Zhao Z."/>
            <person name="Chiniquy J."/>
            <person name="Barry K."/>
            <person name="Brewer H.M."/>
            <person name="Purvine S.O."/>
            <person name="Wright A.T."/>
            <person name="Boxma B."/>
            <person name="Van Alen T."/>
            <person name="Hackstein J.H."/>
            <person name="Baker S.E."/>
            <person name="Grigoriev I.V."/>
            <person name="O'Malley M.A."/>
        </authorList>
    </citation>
    <scope>NUCLEOTIDE SEQUENCE [LARGE SCALE GENOMIC DNA]</scope>
    <source>
        <strain evidence="4 5">G1</strain>
    </source>
</reference>
<dbReference type="CDD" id="cd02642">
    <property type="entry name" value="R3H_encore_like"/>
    <property type="match status" value="1"/>
</dbReference>
<dbReference type="Gene3D" id="3.30.1370.50">
    <property type="entry name" value="R3H-like domain"/>
    <property type="match status" value="1"/>
</dbReference>
<accession>A0A1Y2ES91</accession>
<keyword evidence="5" id="KW-1185">Reference proteome</keyword>
<evidence type="ECO:0000313" key="4">
    <source>
        <dbReference type="EMBL" id="ORY74453.1"/>
    </source>
</evidence>
<dbReference type="InterPro" id="IPR051937">
    <property type="entry name" value="R3H_domain_containing"/>
</dbReference>
<sequence>MNQSSFRSYSSVVGNNNSNDSNSKSTKIIVKAPPSNENNINNKNPDQEDVVEEIDPFIIERLEDDNDRMFILRLEYEMSNLIKNEKESDIEYPNMNSYQRLIIHKIATHFKLCHINDRNNSSVIVIKTMASRM</sequence>
<proteinExistence type="predicted"/>
<keyword evidence="1" id="KW-0597">Phosphoprotein</keyword>
<feature type="domain" description="R3H" evidence="3">
    <location>
        <begin position="68"/>
        <end position="131"/>
    </location>
</feature>
<dbReference type="STRING" id="1754190.A0A1Y2ES91"/>
<dbReference type="InterPro" id="IPR001374">
    <property type="entry name" value="R3H_dom"/>
</dbReference>
<dbReference type="Proteomes" id="UP000193920">
    <property type="component" value="Unassembled WGS sequence"/>
</dbReference>
<evidence type="ECO:0000313" key="5">
    <source>
        <dbReference type="Proteomes" id="UP000193920"/>
    </source>
</evidence>